<gene>
    <name evidence="4" type="ORF">V5E97_27270</name>
</gene>
<evidence type="ECO:0000256" key="2">
    <source>
        <dbReference type="SAM" id="SignalP"/>
    </source>
</evidence>
<name>A0AAU7CA57_9BACT</name>
<dbReference type="PANTHER" id="PTHR43752:SF2">
    <property type="entry name" value="BNR_ASP-BOX REPEAT FAMILY PROTEIN"/>
    <property type="match status" value="1"/>
</dbReference>
<dbReference type="Pfam" id="PF13088">
    <property type="entry name" value="BNR_2"/>
    <property type="match status" value="1"/>
</dbReference>
<feature type="domain" description="Sialidase" evidence="3">
    <location>
        <begin position="161"/>
        <end position="362"/>
    </location>
</feature>
<keyword evidence="4" id="KW-0378">Hydrolase</keyword>
<feature type="chain" id="PRO_5043638596" evidence="2">
    <location>
        <begin position="29"/>
        <end position="391"/>
    </location>
</feature>
<dbReference type="RefSeq" id="WP_406694759.1">
    <property type="nucleotide sequence ID" value="NZ_CP155447.1"/>
</dbReference>
<organism evidence="4">
    <name type="scientific">Singulisphaera sp. Ch08</name>
    <dbReference type="NCBI Taxonomy" id="3120278"/>
    <lineage>
        <taxon>Bacteria</taxon>
        <taxon>Pseudomonadati</taxon>
        <taxon>Planctomycetota</taxon>
        <taxon>Planctomycetia</taxon>
        <taxon>Isosphaerales</taxon>
        <taxon>Isosphaeraceae</taxon>
        <taxon>Singulisphaera</taxon>
    </lineage>
</organism>
<dbReference type="CDD" id="cd15482">
    <property type="entry name" value="Sialidase_non-viral"/>
    <property type="match status" value="1"/>
</dbReference>
<keyword evidence="4" id="KW-0326">Glycosidase</keyword>
<dbReference type="SUPFAM" id="SSF50939">
    <property type="entry name" value="Sialidases"/>
    <property type="match status" value="1"/>
</dbReference>
<dbReference type="GO" id="GO:0004308">
    <property type="term" value="F:exo-alpha-sialidase activity"/>
    <property type="evidence" value="ECO:0007669"/>
    <property type="project" value="UniProtKB-EC"/>
</dbReference>
<reference evidence="4" key="1">
    <citation type="submission" date="2024-05" db="EMBL/GenBank/DDBJ databases">
        <title>Planctomycetes of the genus Singulisphaera possess chitinolytic capabilities.</title>
        <authorList>
            <person name="Ivanova A."/>
        </authorList>
    </citation>
    <scope>NUCLEOTIDE SEQUENCE</scope>
    <source>
        <strain evidence="4">Ch08T</strain>
    </source>
</reference>
<feature type="signal peptide" evidence="2">
    <location>
        <begin position="1"/>
        <end position="28"/>
    </location>
</feature>
<protein>
    <submittedName>
        <fullName evidence="4">Exo-alpha-sialidase</fullName>
        <ecNumber evidence="4">3.2.1.18</ecNumber>
    </submittedName>
</protein>
<dbReference type="AlphaFoldDB" id="A0AAU7CA57"/>
<dbReference type="EC" id="3.2.1.18" evidence="4"/>
<accession>A0AAU7CA57</accession>
<evidence type="ECO:0000313" key="4">
    <source>
        <dbReference type="EMBL" id="XBH02015.1"/>
    </source>
</evidence>
<dbReference type="Gene3D" id="2.120.10.10">
    <property type="match status" value="1"/>
</dbReference>
<keyword evidence="2" id="KW-0732">Signal</keyword>
<evidence type="ECO:0000256" key="1">
    <source>
        <dbReference type="SAM" id="MobiDB-lite"/>
    </source>
</evidence>
<feature type="region of interest" description="Disordered" evidence="1">
    <location>
        <begin position="281"/>
        <end position="300"/>
    </location>
</feature>
<dbReference type="InterPro" id="IPR036278">
    <property type="entry name" value="Sialidase_sf"/>
</dbReference>
<dbReference type="EMBL" id="CP155447">
    <property type="protein sequence ID" value="XBH02015.1"/>
    <property type="molecule type" value="Genomic_DNA"/>
</dbReference>
<dbReference type="InterPro" id="IPR011040">
    <property type="entry name" value="Sialidase"/>
</dbReference>
<dbReference type="PANTHER" id="PTHR43752">
    <property type="entry name" value="BNR/ASP-BOX REPEAT FAMILY PROTEIN"/>
    <property type="match status" value="1"/>
</dbReference>
<proteinExistence type="predicted"/>
<evidence type="ECO:0000259" key="3">
    <source>
        <dbReference type="Pfam" id="PF13088"/>
    </source>
</evidence>
<sequence length="391" mass="43500">MKATLPALQICGLRLFCLALGVVTSATAADVEPPEQVRHVVVSKEDGRFAGWPANHGIWSWKNEILVGFSRGTYKDRGPFHHIDHDKPEEHLLARSQDGGLTWAVETPNPPGALADTPGMRHGTMPPGLPEERPVDLREPMDLTHPDFAMTIRMENINNGMSRYYFSYDRGRSWRGPYRLPLFGQKGVMGRTDYLVNGPNDCTLFLTASKADGREGRPFCARTRDGGLTWRFVSFIGPEPSGYSIMPSTVRVSATELVTTVRRKDPPKSWIEAYTSHDDGGSWSLSSVPEPDTGEGNPPSLVTLPDGRLCLTYGVRKRPYGIHARLSTDRGATWENPVVLRDDGGSTDVGYVRSIVRPDSKVVVVYYYSDRSSPTRYIAATIWEPRPRLTK</sequence>